<protein>
    <submittedName>
        <fullName evidence="5">Putative O-methyltransferase/MSMEI_4947</fullName>
        <ecNumber evidence="5">2.1.1.-</ecNumber>
    </submittedName>
</protein>
<dbReference type="STRING" id="1522312.GCA_900177895_00311"/>
<dbReference type="CDD" id="cd02440">
    <property type="entry name" value="AdoMet_MTases"/>
    <property type="match status" value="1"/>
</dbReference>
<keyword evidence="3" id="KW-0949">S-adenosyl-L-methionine</keyword>
<dbReference type="OrthoDB" id="9799672at2"/>
<dbReference type="EC" id="2.1.1.-" evidence="5"/>
<dbReference type="SUPFAM" id="SSF53335">
    <property type="entry name" value="S-adenosyl-L-methionine-dependent methyltransferases"/>
    <property type="match status" value="1"/>
</dbReference>
<dbReference type="PANTHER" id="PTHR10509:SF14">
    <property type="entry name" value="CAFFEOYL-COA O-METHYLTRANSFERASE 3-RELATED"/>
    <property type="match status" value="1"/>
</dbReference>
<dbReference type="EMBL" id="FXUV01000030">
    <property type="protein sequence ID" value="SMQ12701.1"/>
    <property type="molecule type" value="Genomic_DNA"/>
</dbReference>
<dbReference type="InterPro" id="IPR002935">
    <property type="entry name" value="SAM_O-MeTrfase"/>
</dbReference>
<keyword evidence="6" id="KW-1185">Reference proteome</keyword>
<dbReference type="Gene3D" id="3.40.50.150">
    <property type="entry name" value="Vaccinia Virus protein VP39"/>
    <property type="match status" value="1"/>
</dbReference>
<name>A0A238TBE1_9NEIS</name>
<dbReference type="InterPro" id="IPR050362">
    <property type="entry name" value="Cation-dep_OMT"/>
</dbReference>
<keyword evidence="2 5" id="KW-0808">Transferase</keyword>
<reference evidence="4" key="1">
    <citation type="submission" date="2017-05" db="EMBL/GenBank/DDBJ databases">
        <authorList>
            <person name="Song R."/>
            <person name="Chenine A.L."/>
            <person name="Ruprecht R.M."/>
        </authorList>
    </citation>
    <scope>NUCLEOTIDE SEQUENCE</scope>
    <source>
        <strain evidence="4">Kingella_eburonensis</strain>
    </source>
</reference>
<evidence type="ECO:0000256" key="3">
    <source>
        <dbReference type="ARBA" id="ARBA00022691"/>
    </source>
</evidence>
<dbReference type="GO" id="GO:0008171">
    <property type="term" value="F:O-methyltransferase activity"/>
    <property type="evidence" value="ECO:0007669"/>
    <property type="project" value="InterPro"/>
</dbReference>
<sequence>MTVHAPQFTPELLQYLHQISEPEHPILAQMRQETESHRLGKMAIAPKQAALLTWLARLMRVENYLEIGTFTGYSSTAMALALPETAKITCCDINVTFTDIAQQNWQRAGVSHKITLHLQPAIITMDEMLANGAANNFDMIFIDADKPPTPHYYDRSLKLIRSGGIIAIDNILLNGRIINPVSENSPASHAILRQFNAELAQDPRIVTLTVPLGDGLTLILKK</sequence>
<dbReference type="PANTHER" id="PTHR10509">
    <property type="entry name" value="O-METHYLTRANSFERASE-RELATED"/>
    <property type="match status" value="1"/>
</dbReference>
<evidence type="ECO:0000256" key="1">
    <source>
        <dbReference type="ARBA" id="ARBA00022603"/>
    </source>
</evidence>
<dbReference type="Pfam" id="PF01596">
    <property type="entry name" value="Methyltransf_3"/>
    <property type="match status" value="1"/>
</dbReference>
<accession>A0A238TBE1</accession>
<dbReference type="AlphaFoldDB" id="A0A238TBE1"/>
<dbReference type="RefSeq" id="WP_095062833.1">
    <property type="nucleotide sequence ID" value="NZ_FXUV02000025.1"/>
</dbReference>
<proteinExistence type="predicted"/>
<gene>
    <name evidence="4" type="ORF">KEBURONENSIS_00277</name>
    <name evidence="5" type="ORF">KEBURONENSIS_01315</name>
</gene>
<dbReference type="EMBL" id="FXUV02000025">
    <property type="protein sequence ID" value="SNB70201.1"/>
    <property type="molecule type" value="Genomic_DNA"/>
</dbReference>
<organism evidence="5 6">
    <name type="scientific">Kingella negevensis</name>
    <dbReference type="NCBI Taxonomy" id="1522312"/>
    <lineage>
        <taxon>Bacteria</taxon>
        <taxon>Pseudomonadati</taxon>
        <taxon>Pseudomonadota</taxon>
        <taxon>Betaproteobacteria</taxon>
        <taxon>Neisseriales</taxon>
        <taxon>Neisseriaceae</taxon>
        <taxon>Kingella</taxon>
    </lineage>
</organism>
<reference evidence="5 6" key="2">
    <citation type="submission" date="2017-06" db="EMBL/GenBank/DDBJ databases">
        <authorList>
            <person name="Kim H.J."/>
            <person name="Triplett B.A."/>
        </authorList>
    </citation>
    <scope>NUCLEOTIDE SEQUENCE [LARGE SCALE GENOMIC DNA]</scope>
    <source>
        <strain evidence="5">Kingella_eburonensis</strain>
    </source>
</reference>
<dbReference type="PROSITE" id="PS51682">
    <property type="entry name" value="SAM_OMT_I"/>
    <property type="match status" value="1"/>
</dbReference>
<keyword evidence="1 5" id="KW-0489">Methyltransferase</keyword>
<dbReference type="GO" id="GO:0008757">
    <property type="term" value="F:S-adenosylmethionine-dependent methyltransferase activity"/>
    <property type="evidence" value="ECO:0007669"/>
    <property type="project" value="TreeGrafter"/>
</dbReference>
<dbReference type="InterPro" id="IPR029063">
    <property type="entry name" value="SAM-dependent_MTases_sf"/>
</dbReference>
<dbReference type="Proteomes" id="UP000215450">
    <property type="component" value="Unassembled WGS sequence"/>
</dbReference>
<evidence type="ECO:0000256" key="2">
    <source>
        <dbReference type="ARBA" id="ARBA00022679"/>
    </source>
</evidence>
<dbReference type="GO" id="GO:0032259">
    <property type="term" value="P:methylation"/>
    <property type="evidence" value="ECO:0007669"/>
    <property type="project" value="UniProtKB-KW"/>
</dbReference>
<evidence type="ECO:0000313" key="4">
    <source>
        <dbReference type="EMBL" id="SMQ12701.1"/>
    </source>
</evidence>
<evidence type="ECO:0000313" key="6">
    <source>
        <dbReference type="Proteomes" id="UP000215450"/>
    </source>
</evidence>
<evidence type="ECO:0000313" key="5">
    <source>
        <dbReference type="EMBL" id="SNB70201.1"/>
    </source>
</evidence>